<sequence length="386" mass="39259">MPLARTLIAARPAVAAFAAMGVLWGTFAAVLPDLKTMLGVDEARLGFLLLFTPLAAVTAMLLAPVIGAGLGRIALPLSAGAMALAFALPGQVPVVWLFPVAMMCCGAATGLTDVLMNARTAQIETERGLHLMNLTHAAYSFGYAAGAIGTGFMRGWGWGPGWVMGVMAAFGLVCALLTWERDGTIHGLRKPQDGSGGGLGLLPVIGGGMVLIAFLTENAAENWSALHIEKTLGGSPSEGALGPAALALTMGFARLAGQGIAGRISPTALLKGGAVISATGALIASQAISPAMAYAGFIVMGIGSSVIAPTAFSLVGRLGPPEARARAVARATLLGYFGYFFGPPMLGFVAGAFGLRAAFIFTACALLCIFPLAALMLRASGRVQRA</sequence>
<dbReference type="InterPro" id="IPR020846">
    <property type="entry name" value="MFS_dom"/>
</dbReference>
<evidence type="ECO:0000256" key="3">
    <source>
        <dbReference type="ARBA" id="ARBA00022989"/>
    </source>
</evidence>
<evidence type="ECO:0000256" key="5">
    <source>
        <dbReference type="SAM" id="Phobius"/>
    </source>
</evidence>
<dbReference type="EMBL" id="PZKE01000003">
    <property type="protein sequence ID" value="PTE15600.1"/>
    <property type="molecule type" value="Genomic_DNA"/>
</dbReference>
<keyword evidence="2 5" id="KW-0812">Transmembrane</keyword>
<dbReference type="PANTHER" id="PTHR23514:SF13">
    <property type="entry name" value="INNER MEMBRANE PROTEIN YBJJ"/>
    <property type="match status" value="1"/>
</dbReference>
<dbReference type="InterPro" id="IPR051788">
    <property type="entry name" value="MFS_Transporter"/>
</dbReference>
<feature type="transmembrane region" description="Helical" evidence="5">
    <location>
        <begin position="44"/>
        <end position="63"/>
    </location>
</feature>
<keyword evidence="3 5" id="KW-1133">Transmembrane helix</keyword>
<comment type="subcellular location">
    <subcellularLocation>
        <location evidence="1">Membrane</location>
        <topology evidence="1">Multi-pass membrane protein</topology>
    </subcellularLocation>
</comment>
<evidence type="ECO:0000256" key="2">
    <source>
        <dbReference type="ARBA" id="ARBA00022692"/>
    </source>
</evidence>
<feature type="transmembrane region" description="Helical" evidence="5">
    <location>
        <begin position="70"/>
        <end position="88"/>
    </location>
</feature>
<comment type="caution">
    <text evidence="7">The sequence shown here is derived from an EMBL/GenBank/DDBJ whole genome shotgun (WGS) entry which is preliminary data.</text>
</comment>
<evidence type="ECO:0000256" key="4">
    <source>
        <dbReference type="ARBA" id="ARBA00023136"/>
    </source>
</evidence>
<feature type="transmembrane region" description="Helical" evidence="5">
    <location>
        <begin position="357"/>
        <end position="377"/>
    </location>
</feature>
<reference evidence="7 8" key="1">
    <citation type="submission" date="2018-03" db="EMBL/GenBank/DDBJ databases">
        <title>Rhodobacter blasticus.</title>
        <authorList>
            <person name="Meyer T.E."/>
            <person name="Miller S."/>
            <person name="Lodha T."/>
            <person name="Gandham S."/>
            <person name="Chintalapati S."/>
            <person name="Chintalapati V.R."/>
        </authorList>
    </citation>
    <scope>NUCLEOTIDE SEQUENCE [LARGE SCALE GENOMIC DNA]</scope>
    <source>
        <strain evidence="7 8">DSM 2131</strain>
    </source>
</reference>
<evidence type="ECO:0000256" key="1">
    <source>
        <dbReference type="ARBA" id="ARBA00004141"/>
    </source>
</evidence>
<dbReference type="InterPro" id="IPR036259">
    <property type="entry name" value="MFS_trans_sf"/>
</dbReference>
<dbReference type="PROSITE" id="PS50850">
    <property type="entry name" value="MFS"/>
    <property type="match status" value="1"/>
</dbReference>
<dbReference type="SUPFAM" id="SSF103473">
    <property type="entry name" value="MFS general substrate transporter"/>
    <property type="match status" value="1"/>
</dbReference>
<accession>A0A2T4JCG1</accession>
<dbReference type="GO" id="GO:0022857">
    <property type="term" value="F:transmembrane transporter activity"/>
    <property type="evidence" value="ECO:0007669"/>
    <property type="project" value="InterPro"/>
</dbReference>
<feature type="domain" description="Major facilitator superfamily (MFS) profile" evidence="6">
    <location>
        <begin position="201"/>
        <end position="386"/>
    </location>
</feature>
<gene>
    <name evidence="7" type="ORF">C5F44_04305</name>
</gene>
<keyword evidence="4 5" id="KW-0472">Membrane</keyword>
<dbReference type="Gene3D" id="1.20.1250.20">
    <property type="entry name" value="MFS general substrate transporter like domains"/>
    <property type="match status" value="2"/>
</dbReference>
<organism evidence="7 8">
    <name type="scientific">Fuscovulum blasticum DSM 2131</name>
    <dbReference type="NCBI Taxonomy" id="1188250"/>
    <lineage>
        <taxon>Bacteria</taxon>
        <taxon>Pseudomonadati</taxon>
        <taxon>Pseudomonadota</taxon>
        <taxon>Alphaproteobacteria</taxon>
        <taxon>Rhodobacterales</taxon>
        <taxon>Paracoccaceae</taxon>
        <taxon>Pseudogemmobacter</taxon>
    </lineage>
</organism>
<feature type="transmembrane region" description="Helical" evidence="5">
    <location>
        <begin position="327"/>
        <end position="351"/>
    </location>
</feature>
<dbReference type="CDD" id="cd17393">
    <property type="entry name" value="MFS_MosC_like"/>
    <property type="match status" value="1"/>
</dbReference>
<dbReference type="Pfam" id="PF07690">
    <property type="entry name" value="MFS_1"/>
    <property type="match status" value="1"/>
</dbReference>
<dbReference type="RefSeq" id="WP_107672276.1">
    <property type="nucleotide sequence ID" value="NZ_PZKE01000003.1"/>
</dbReference>
<evidence type="ECO:0000313" key="7">
    <source>
        <dbReference type="EMBL" id="PTE15600.1"/>
    </source>
</evidence>
<dbReference type="GO" id="GO:0016020">
    <property type="term" value="C:membrane"/>
    <property type="evidence" value="ECO:0007669"/>
    <property type="project" value="UniProtKB-SubCell"/>
</dbReference>
<feature type="transmembrane region" description="Helical" evidence="5">
    <location>
        <begin position="240"/>
        <end position="257"/>
    </location>
</feature>
<feature type="transmembrane region" description="Helical" evidence="5">
    <location>
        <begin position="199"/>
        <end position="220"/>
    </location>
</feature>
<dbReference type="PANTHER" id="PTHR23514">
    <property type="entry name" value="BYPASS OF STOP CODON PROTEIN 6"/>
    <property type="match status" value="1"/>
</dbReference>
<feature type="transmembrane region" description="Helical" evidence="5">
    <location>
        <begin position="137"/>
        <end position="156"/>
    </location>
</feature>
<keyword evidence="8" id="KW-1185">Reference proteome</keyword>
<feature type="transmembrane region" description="Helical" evidence="5">
    <location>
        <begin position="162"/>
        <end position="179"/>
    </location>
</feature>
<protein>
    <submittedName>
        <fullName evidence="7">MFS transporter</fullName>
    </submittedName>
</protein>
<dbReference type="InterPro" id="IPR011701">
    <property type="entry name" value="MFS"/>
</dbReference>
<feature type="transmembrane region" description="Helical" evidence="5">
    <location>
        <begin position="269"/>
        <end position="288"/>
    </location>
</feature>
<evidence type="ECO:0000313" key="8">
    <source>
        <dbReference type="Proteomes" id="UP000241362"/>
    </source>
</evidence>
<feature type="transmembrane region" description="Helical" evidence="5">
    <location>
        <begin position="94"/>
        <end position="116"/>
    </location>
</feature>
<evidence type="ECO:0000259" key="6">
    <source>
        <dbReference type="PROSITE" id="PS50850"/>
    </source>
</evidence>
<dbReference type="Proteomes" id="UP000241362">
    <property type="component" value="Unassembled WGS sequence"/>
</dbReference>
<proteinExistence type="predicted"/>
<feature type="transmembrane region" description="Helical" evidence="5">
    <location>
        <begin position="294"/>
        <end position="315"/>
    </location>
</feature>
<dbReference type="AlphaFoldDB" id="A0A2T4JCG1"/>
<name>A0A2T4JCG1_FUSBL</name>